<evidence type="ECO:0000256" key="1">
    <source>
        <dbReference type="SAM" id="MobiDB-lite"/>
    </source>
</evidence>
<feature type="region of interest" description="Disordered" evidence="1">
    <location>
        <begin position="39"/>
        <end position="69"/>
    </location>
</feature>
<sequence>MKTEEQGHMFSEVTIEGVQRYLKVCRRWMIGSVEDASLERQNGGELPRRASSSEDCGRRRPVSISGYVV</sequence>
<evidence type="ECO:0000313" key="2">
    <source>
        <dbReference type="EMBL" id="KAG2332548.1"/>
    </source>
</evidence>
<dbReference type="AlphaFoldDB" id="A0A8X7WQR8"/>
<proteinExistence type="predicted"/>
<comment type="caution">
    <text evidence="2">The sequence shown here is derived from an EMBL/GenBank/DDBJ whole genome shotgun (WGS) entry which is preliminary data.</text>
</comment>
<dbReference type="EMBL" id="JAAMPC010000001">
    <property type="protein sequence ID" value="KAG2332548.1"/>
    <property type="molecule type" value="Genomic_DNA"/>
</dbReference>
<feature type="compositionally biased region" description="Basic and acidic residues" evidence="1">
    <location>
        <begin position="46"/>
        <end position="58"/>
    </location>
</feature>
<accession>A0A8X7WQR8</accession>
<reference evidence="2 3" key="1">
    <citation type="submission" date="2020-02" db="EMBL/GenBank/DDBJ databases">
        <authorList>
            <person name="Ma Q."/>
            <person name="Huang Y."/>
            <person name="Song X."/>
            <person name="Pei D."/>
        </authorList>
    </citation>
    <scope>NUCLEOTIDE SEQUENCE [LARGE SCALE GENOMIC DNA]</scope>
    <source>
        <strain evidence="2">Sxm20200214</strain>
        <tissue evidence="2">Leaf</tissue>
    </source>
</reference>
<gene>
    <name evidence="2" type="ORF">Bca52824_003728</name>
</gene>
<keyword evidence="3" id="KW-1185">Reference proteome</keyword>
<name>A0A8X7WQR8_BRACI</name>
<evidence type="ECO:0000313" key="3">
    <source>
        <dbReference type="Proteomes" id="UP000886595"/>
    </source>
</evidence>
<organism evidence="2 3">
    <name type="scientific">Brassica carinata</name>
    <name type="common">Ethiopian mustard</name>
    <name type="synonym">Abyssinian cabbage</name>
    <dbReference type="NCBI Taxonomy" id="52824"/>
    <lineage>
        <taxon>Eukaryota</taxon>
        <taxon>Viridiplantae</taxon>
        <taxon>Streptophyta</taxon>
        <taxon>Embryophyta</taxon>
        <taxon>Tracheophyta</taxon>
        <taxon>Spermatophyta</taxon>
        <taxon>Magnoliopsida</taxon>
        <taxon>eudicotyledons</taxon>
        <taxon>Gunneridae</taxon>
        <taxon>Pentapetalae</taxon>
        <taxon>rosids</taxon>
        <taxon>malvids</taxon>
        <taxon>Brassicales</taxon>
        <taxon>Brassicaceae</taxon>
        <taxon>Brassiceae</taxon>
        <taxon>Brassica</taxon>
    </lineage>
</organism>
<dbReference type="Proteomes" id="UP000886595">
    <property type="component" value="Unassembled WGS sequence"/>
</dbReference>
<protein>
    <submittedName>
        <fullName evidence="2">Uncharacterized protein</fullName>
    </submittedName>
</protein>